<name>A0A1T4NL57_9LACT</name>
<protein>
    <submittedName>
        <fullName evidence="3">Adapter protein MecA 1/2</fullName>
    </submittedName>
</protein>
<feature type="region of interest" description="Disordered" evidence="2">
    <location>
        <begin position="102"/>
        <end position="129"/>
    </location>
</feature>
<dbReference type="OrthoDB" id="2360201at2"/>
<dbReference type="AlphaFoldDB" id="A0A1T4NL57"/>
<proteinExistence type="inferred from homology"/>
<reference evidence="4" key="1">
    <citation type="submission" date="2017-02" db="EMBL/GenBank/DDBJ databases">
        <authorList>
            <person name="Varghese N."/>
            <person name="Submissions S."/>
        </authorList>
    </citation>
    <scope>NUCLEOTIDE SEQUENCE [LARGE SCALE GENOMIC DNA]</scope>
    <source>
        <strain evidence="4">DSM 15739</strain>
    </source>
</reference>
<dbReference type="PIRSF" id="PIRSF029008">
    <property type="entry name" value="MecA"/>
    <property type="match status" value="1"/>
</dbReference>
<sequence length="242" mass="28134">MEMERINENLIKVYIDVEDLEERGINFLDLISDQKSVEKFFYSILEEVDVERQFYDSEAITFQVIPSNDGIELYISRSDFEDIDSLFDEEVLKRIHGRRQQSEAVTNKGKEEPAIEDVDDEDDEASKSPENLSDLLSEALDKAKNSVLPNHNIVRFEDLDGFIKFAREQVDAPVQGDLYYMNKHYYFVITNIEPLILEEESLYTIMKMKEFGEGTATTVAVLEEYGELIRQDDTLAYFGKYL</sequence>
<gene>
    <name evidence="3" type="ORF">SAMN02746011_01782</name>
</gene>
<feature type="compositionally biased region" description="Acidic residues" evidence="2">
    <location>
        <begin position="114"/>
        <end position="124"/>
    </location>
</feature>
<dbReference type="RefSeq" id="WP_078756470.1">
    <property type="nucleotide sequence ID" value="NZ_FUWO01000020.1"/>
</dbReference>
<evidence type="ECO:0000256" key="1">
    <source>
        <dbReference type="ARBA" id="ARBA00005397"/>
    </source>
</evidence>
<dbReference type="STRING" id="1121925.SAMN02746011_01782"/>
<dbReference type="Gene3D" id="3.30.70.1950">
    <property type="match status" value="1"/>
</dbReference>
<dbReference type="EMBL" id="FUWO01000020">
    <property type="protein sequence ID" value="SJZ79836.1"/>
    <property type="molecule type" value="Genomic_DNA"/>
</dbReference>
<dbReference type="PANTHER" id="PTHR39161:SF1">
    <property type="entry name" value="ADAPTER PROTEIN MECA 1"/>
    <property type="match status" value="1"/>
</dbReference>
<accession>A0A1T4NL57</accession>
<evidence type="ECO:0000313" key="3">
    <source>
        <dbReference type="EMBL" id="SJZ79836.1"/>
    </source>
</evidence>
<comment type="similarity">
    <text evidence="1">Belongs to the MecA family.</text>
</comment>
<keyword evidence="4" id="KW-1185">Reference proteome</keyword>
<organism evidence="3 4">
    <name type="scientific">Globicatella sulfidifaciens DSM 15739</name>
    <dbReference type="NCBI Taxonomy" id="1121925"/>
    <lineage>
        <taxon>Bacteria</taxon>
        <taxon>Bacillati</taxon>
        <taxon>Bacillota</taxon>
        <taxon>Bacilli</taxon>
        <taxon>Lactobacillales</taxon>
        <taxon>Aerococcaceae</taxon>
        <taxon>Globicatella</taxon>
    </lineage>
</organism>
<dbReference type="InterPro" id="IPR038471">
    <property type="entry name" value="MecA_C_sf"/>
</dbReference>
<evidence type="ECO:0000256" key="2">
    <source>
        <dbReference type="SAM" id="MobiDB-lite"/>
    </source>
</evidence>
<dbReference type="Pfam" id="PF05389">
    <property type="entry name" value="MecA"/>
    <property type="match status" value="1"/>
</dbReference>
<dbReference type="Proteomes" id="UP000189941">
    <property type="component" value="Unassembled WGS sequence"/>
</dbReference>
<dbReference type="PANTHER" id="PTHR39161">
    <property type="entry name" value="ADAPTER PROTEIN MECA"/>
    <property type="match status" value="1"/>
</dbReference>
<evidence type="ECO:0000313" key="4">
    <source>
        <dbReference type="Proteomes" id="UP000189941"/>
    </source>
</evidence>
<dbReference type="InterPro" id="IPR008681">
    <property type="entry name" value="Neg-reg_MecA"/>
</dbReference>